<dbReference type="PANTHER" id="PTHR32322">
    <property type="entry name" value="INNER MEMBRANE TRANSPORTER"/>
    <property type="match status" value="1"/>
</dbReference>
<protein>
    <submittedName>
        <fullName evidence="9">DMT family transporter</fullName>
    </submittedName>
</protein>
<feature type="transmembrane region" description="Helical" evidence="7">
    <location>
        <begin position="50"/>
        <end position="68"/>
    </location>
</feature>
<feature type="domain" description="EamA" evidence="8">
    <location>
        <begin position="13"/>
        <end position="154"/>
    </location>
</feature>
<dbReference type="InterPro" id="IPR037185">
    <property type="entry name" value="EmrE-like"/>
</dbReference>
<evidence type="ECO:0000256" key="7">
    <source>
        <dbReference type="SAM" id="Phobius"/>
    </source>
</evidence>
<organism evidence="9 10">
    <name type="scientific">Stecheria intestinalis</name>
    <dbReference type="NCBI Taxonomy" id="2606630"/>
    <lineage>
        <taxon>Bacteria</taxon>
        <taxon>Bacillati</taxon>
        <taxon>Bacillota</taxon>
        <taxon>Erysipelotrichia</taxon>
        <taxon>Erysipelotrichales</taxon>
        <taxon>Erysipelotrichaceae</taxon>
        <taxon>Stecheria</taxon>
    </lineage>
</organism>
<accession>A0A7X2NRE5</accession>
<dbReference type="PANTHER" id="PTHR32322:SF18">
    <property type="entry name" value="S-ADENOSYLMETHIONINE_S-ADENOSYLHOMOCYSTEINE TRANSPORTER"/>
    <property type="match status" value="1"/>
</dbReference>
<feature type="transmembrane region" description="Helical" evidence="7">
    <location>
        <begin position="258"/>
        <end position="277"/>
    </location>
</feature>
<evidence type="ECO:0000256" key="4">
    <source>
        <dbReference type="ARBA" id="ARBA00022692"/>
    </source>
</evidence>
<keyword evidence="10" id="KW-1185">Reference proteome</keyword>
<feature type="domain" description="EamA" evidence="8">
    <location>
        <begin position="171"/>
        <end position="301"/>
    </location>
</feature>
<dbReference type="GO" id="GO:0005886">
    <property type="term" value="C:plasma membrane"/>
    <property type="evidence" value="ECO:0007669"/>
    <property type="project" value="UniProtKB-SubCell"/>
</dbReference>
<feature type="transmembrane region" description="Helical" evidence="7">
    <location>
        <begin position="226"/>
        <end position="246"/>
    </location>
</feature>
<comment type="caution">
    <text evidence="9">The sequence shown here is derived from an EMBL/GenBank/DDBJ whole genome shotgun (WGS) entry which is preliminary data.</text>
</comment>
<evidence type="ECO:0000256" key="1">
    <source>
        <dbReference type="ARBA" id="ARBA00004651"/>
    </source>
</evidence>
<evidence type="ECO:0000256" key="5">
    <source>
        <dbReference type="ARBA" id="ARBA00022989"/>
    </source>
</evidence>
<evidence type="ECO:0000313" key="9">
    <source>
        <dbReference type="EMBL" id="MSS57668.1"/>
    </source>
</evidence>
<evidence type="ECO:0000256" key="2">
    <source>
        <dbReference type="ARBA" id="ARBA00007362"/>
    </source>
</evidence>
<dbReference type="Pfam" id="PF00892">
    <property type="entry name" value="EamA"/>
    <property type="match status" value="2"/>
</dbReference>
<keyword evidence="5 7" id="KW-1133">Transmembrane helix</keyword>
<name>A0A7X2NRE5_9FIRM</name>
<reference evidence="9 10" key="1">
    <citation type="submission" date="2019-08" db="EMBL/GenBank/DDBJ databases">
        <title>In-depth cultivation of the pig gut microbiome towards novel bacterial diversity and tailored functional studies.</title>
        <authorList>
            <person name="Wylensek D."/>
            <person name="Hitch T.C.A."/>
            <person name="Clavel T."/>
        </authorList>
    </citation>
    <scope>NUCLEOTIDE SEQUENCE [LARGE SCALE GENOMIC DNA]</scope>
    <source>
        <strain evidence="9 10">Oil+RF-744-GAM-WT-6</strain>
    </source>
</reference>
<feature type="transmembrane region" description="Helical" evidence="7">
    <location>
        <begin position="113"/>
        <end position="132"/>
    </location>
</feature>
<gene>
    <name evidence="9" type="ORF">FYJ51_01935</name>
</gene>
<keyword evidence="6 7" id="KW-0472">Membrane</keyword>
<evidence type="ECO:0000259" key="8">
    <source>
        <dbReference type="Pfam" id="PF00892"/>
    </source>
</evidence>
<evidence type="ECO:0000313" key="10">
    <source>
        <dbReference type="Proteomes" id="UP000461880"/>
    </source>
</evidence>
<keyword evidence="3" id="KW-1003">Cell membrane</keyword>
<dbReference type="RefSeq" id="WP_105304267.1">
    <property type="nucleotide sequence ID" value="NZ_JAQXPC010000113.1"/>
</dbReference>
<feature type="transmembrane region" description="Helical" evidence="7">
    <location>
        <begin position="198"/>
        <end position="220"/>
    </location>
</feature>
<comment type="subcellular location">
    <subcellularLocation>
        <location evidence="1">Cell membrane</location>
        <topology evidence="1">Multi-pass membrane protein</topology>
    </subcellularLocation>
</comment>
<dbReference type="InterPro" id="IPR050638">
    <property type="entry name" value="AA-Vitamin_Transporters"/>
</dbReference>
<evidence type="ECO:0000256" key="6">
    <source>
        <dbReference type="ARBA" id="ARBA00023136"/>
    </source>
</evidence>
<proteinExistence type="inferred from homology"/>
<dbReference type="Proteomes" id="UP000461880">
    <property type="component" value="Unassembled WGS sequence"/>
</dbReference>
<sequence length="312" mass="34142">MQEPFWTRRSIVFLAAFAACFLWGSASPCIKIGYSLFQIGADDTPSRILFAGLRFFLAGWMVVLYESIRNHSFSLPKKGNWPMVLKLMCFQTIGQYIFFYMGLAHTSGVRGSIINASGTFFTIFLSAFVFRFEKLTVRKVVGSLIGFAGVMCVIADQSAFTGGLRLDGEGAMVIAAISSSIAGNLIKRYGQKEDPAILSGWQFLLGGAVMILIGLISGGHLHPVSFSAWILLAYMAFISAGAYTLWSILLRYNDVSRISILGFMNPVLGVLLSAVFLKEGEEAFTLSTMLAIILVTLGIFISDSKKHSRKNA</sequence>
<dbReference type="AlphaFoldDB" id="A0A7X2NRE5"/>
<feature type="transmembrane region" description="Helical" evidence="7">
    <location>
        <begin position="283"/>
        <end position="301"/>
    </location>
</feature>
<dbReference type="InterPro" id="IPR000620">
    <property type="entry name" value="EamA_dom"/>
</dbReference>
<dbReference type="EMBL" id="VUMN01000002">
    <property type="protein sequence ID" value="MSS57668.1"/>
    <property type="molecule type" value="Genomic_DNA"/>
</dbReference>
<feature type="transmembrane region" description="Helical" evidence="7">
    <location>
        <begin position="80"/>
        <end position="101"/>
    </location>
</feature>
<keyword evidence="4 7" id="KW-0812">Transmembrane</keyword>
<evidence type="ECO:0000256" key="3">
    <source>
        <dbReference type="ARBA" id="ARBA00022475"/>
    </source>
</evidence>
<comment type="similarity">
    <text evidence="2">Belongs to the EamA transporter family.</text>
</comment>
<dbReference type="SUPFAM" id="SSF103481">
    <property type="entry name" value="Multidrug resistance efflux transporter EmrE"/>
    <property type="match status" value="2"/>
</dbReference>